<protein>
    <submittedName>
        <fullName evidence="1">Uncharacterized protein</fullName>
    </submittedName>
</protein>
<feature type="non-terminal residue" evidence="1">
    <location>
        <position position="1"/>
    </location>
</feature>
<proteinExistence type="predicted"/>
<dbReference type="AlphaFoldDB" id="A0A699UMV3"/>
<organism evidence="1">
    <name type="scientific">Tanacetum cinerariifolium</name>
    <name type="common">Dalmatian daisy</name>
    <name type="synonym">Chrysanthemum cinerariifolium</name>
    <dbReference type="NCBI Taxonomy" id="118510"/>
    <lineage>
        <taxon>Eukaryota</taxon>
        <taxon>Viridiplantae</taxon>
        <taxon>Streptophyta</taxon>
        <taxon>Embryophyta</taxon>
        <taxon>Tracheophyta</taxon>
        <taxon>Spermatophyta</taxon>
        <taxon>Magnoliopsida</taxon>
        <taxon>eudicotyledons</taxon>
        <taxon>Gunneridae</taxon>
        <taxon>Pentapetalae</taxon>
        <taxon>asterids</taxon>
        <taxon>campanulids</taxon>
        <taxon>Asterales</taxon>
        <taxon>Asteraceae</taxon>
        <taxon>Asteroideae</taxon>
        <taxon>Anthemideae</taxon>
        <taxon>Anthemidinae</taxon>
        <taxon>Tanacetum</taxon>
    </lineage>
</organism>
<gene>
    <name evidence="1" type="ORF">Tci_895432</name>
</gene>
<name>A0A699UMV3_TANCI</name>
<sequence length="108" mass="12060">AESEIDVLKEDIKPDIKDASIRVQPKREPSIARYIKSPFKVMCSALNTYANTLSQTEVLTADTLFTMDEETDPIEIVYSSCTNNVKIPRLFLESLAPGLKIDEPVIDA</sequence>
<dbReference type="EMBL" id="BKCJ011344895">
    <property type="protein sequence ID" value="GFD23463.1"/>
    <property type="molecule type" value="Genomic_DNA"/>
</dbReference>
<evidence type="ECO:0000313" key="1">
    <source>
        <dbReference type="EMBL" id="GFD23463.1"/>
    </source>
</evidence>
<comment type="caution">
    <text evidence="1">The sequence shown here is derived from an EMBL/GenBank/DDBJ whole genome shotgun (WGS) entry which is preliminary data.</text>
</comment>
<reference evidence="1" key="1">
    <citation type="journal article" date="2019" name="Sci. Rep.">
        <title>Draft genome of Tanacetum cinerariifolium, the natural source of mosquito coil.</title>
        <authorList>
            <person name="Yamashiro T."/>
            <person name="Shiraishi A."/>
            <person name="Satake H."/>
            <person name="Nakayama K."/>
        </authorList>
    </citation>
    <scope>NUCLEOTIDE SEQUENCE</scope>
</reference>
<accession>A0A699UMV3</accession>